<keyword evidence="5" id="KW-0812">Transmembrane</keyword>
<keyword evidence="4" id="KW-0479">Metal-binding</keyword>
<comment type="catalytic activity">
    <reaction evidence="4">
        <text>(6S)-5-formyl-5,6,7,8-tetrahydrofolate + ATP = (6R)-5,10-methenyltetrahydrofolate + ADP + phosphate</text>
        <dbReference type="Rhea" id="RHEA:10488"/>
        <dbReference type="ChEBI" id="CHEBI:30616"/>
        <dbReference type="ChEBI" id="CHEBI:43474"/>
        <dbReference type="ChEBI" id="CHEBI:57455"/>
        <dbReference type="ChEBI" id="CHEBI:57457"/>
        <dbReference type="ChEBI" id="CHEBI:456216"/>
        <dbReference type="EC" id="6.3.3.2"/>
    </reaction>
</comment>
<gene>
    <name evidence="6" type="ORF">SAMN05421831_10256</name>
</gene>
<feature type="transmembrane region" description="Helical" evidence="5">
    <location>
        <begin position="20"/>
        <end position="39"/>
    </location>
</feature>
<dbReference type="InterPro" id="IPR024185">
    <property type="entry name" value="FTHF_cligase-like_sf"/>
</dbReference>
<sequence length="242" mass="27324">MGIRLGPFGSGLTSRRHIRGSSLLLVLLIFTILFPLKLMPANKRELRAYLRAQRTALSAQQQRQHAQALAQGFLQAPSLLKHRHIAFYLPQDGEIDPRPLMQVLLKRRHCVYLPVLHPVSHHQLWFVRYHTKMPLIANRFGILEPQLTAYGHRASNRLPAWALGIIALPLVGFDSQGGRLGMGGGFYDRSLAFTRRAQGNKPLLLGLAHECQKLDDLPVEPWDIPLQGVLTEAHLYWHNGKG</sequence>
<evidence type="ECO:0000256" key="5">
    <source>
        <dbReference type="SAM" id="Phobius"/>
    </source>
</evidence>
<keyword evidence="7" id="KW-1185">Reference proteome</keyword>
<comment type="cofactor">
    <cofactor evidence="4">
        <name>Mg(2+)</name>
        <dbReference type="ChEBI" id="CHEBI:18420"/>
    </cofactor>
</comment>
<dbReference type="Pfam" id="PF01812">
    <property type="entry name" value="5-FTHF_cyc-lig"/>
    <property type="match status" value="1"/>
</dbReference>
<dbReference type="GO" id="GO:0005524">
    <property type="term" value="F:ATP binding"/>
    <property type="evidence" value="ECO:0007669"/>
    <property type="project" value="UniProtKB-KW"/>
</dbReference>
<organism evidence="6 7">
    <name type="scientific">Allopseudospirillum japonicum</name>
    <dbReference type="NCBI Taxonomy" id="64971"/>
    <lineage>
        <taxon>Bacteria</taxon>
        <taxon>Pseudomonadati</taxon>
        <taxon>Pseudomonadota</taxon>
        <taxon>Gammaproteobacteria</taxon>
        <taxon>Oceanospirillales</taxon>
        <taxon>Oceanospirillaceae</taxon>
        <taxon>Allopseudospirillum</taxon>
    </lineage>
</organism>
<dbReference type="Proteomes" id="UP000242999">
    <property type="component" value="Unassembled WGS sequence"/>
</dbReference>
<dbReference type="AlphaFoldDB" id="A0A1H6QW09"/>
<evidence type="ECO:0000313" key="6">
    <source>
        <dbReference type="EMBL" id="SEI45144.1"/>
    </source>
</evidence>
<dbReference type="EC" id="6.3.3.2" evidence="4"/>
<dbReference type="SUPFAM" id="SSF100950">
    <property type="entry name" value="NagB/RpiA/CoA transferase-like"/>
    <property type="match status" value="1"/>
</dbReference>
<dbReference type="InterPro" id="IPR037171">
    <property type="entry name" value="NagB/RpiA_transferase-like"/>
</dbReference>
<comment type="similarity">
    <text evidence="1 4">Belongs to the 5-formyltetrahydrofolate cyclo-ligase family.</text>
</comment>
<evidence type="ECO:0000256" key="3">
    <source>
        <dbReference type="ARBA" id="ARBA00022840"/>
    </source>
</evidence>
<keyword evidence="2 4" id="KW-0547">Nucleotide-binding</keyword>
<evidence type="ECO:0000256" key="4">
    <source>
        <dbReference type="RuleBase" id="RU361279"/>
    </source>
</evidence>
<name>A0A1H6QW09_9GAMM</name>
<dbReference type="STRING" id="64971.SAMN05421831_10256"/>
<evidence type="ECO:0000256" key="1">
    <source>
        <dbReference type="ARBA" id="ARBA00010638"/>
    </source>
</evidence>
<dbReference type="GO" id="GO:0046872">
    <property type="term" value="F:metal ion binding"/>
    <property type="evidence" value="ECO:0007669"/>
    <property type="project" value="UniProtKB-KW"/>
</dbReference>
<protein>
    <recommendedName>
        <fullName evidence="4">5-formyltetrahydrofolate cyclo-ligase</fullName>
        <ecNumber evidence="4">6.3.3.2</ecNumber>
    </recommendedName>
</protein>
<keyword evidence="4" id="KW-0460">Magnesium</keyword>
<dbReference type="GO" id="GO:0009396">
    <property type="term" value="P:folic acid-containing compound biosynthetic process"/>
    <property type="evidence" value="ECO:0007669"/>
    <property type="project" value="TreeGrafter"/>
</dbReference>
<keyword evidence="5" id="KW-1133">Transmembrane helix</keyword>
<keyword evidence="3 4" id="KW-0067">ATP-binding</keyword>
<accession>A0A1H6QW09</accession>
<dbReference type="NCBIfam" id="TIGR02727">
    <property type="entry name" value="MTHFS_bact"/>
    <property type="match status" value="1"/>
</dbReference>
<evidence type="ECO:0000256" key="2">
    <source>
        <dbReference type="ARBA" id="ARBA00022741"/>
    </source>
</evidence>
<keyword evidence="6" id="KW-0436">Ligase</keyword>
<dbReference type="EMBL" id="FNYH01000002">
    <property type="protein sequence ID" value="SEI45144.1"/>
    <property type="molecule type" value="Genomic_DNA"/>
</dbReference>
<dbReference type="PANTHER" id="PTHR23407">
    <property type="entry name" value="ATPASE INHIBITOR/5-FORMYLTETRAHYDROFOLATE CYCLO-LIGASE"/>
    <property type="match status" value="1"/>
</dbReference>
<proteinExistence type="inferred from homology"/>
<dbReference type="InterPro" id="IPR002698">
    <property type="entry name" value="FTHF_cligase"/>
</dbReference>
<dbReference type="GO" id="GO:0030272">
    <property type="term" value="F:5-formyltetrahydrofolate cyclo-ligase activity"/>
    <property type="evidence" value="ECO:0007669"/>
    <property type="project" value="UniProtKB-EC"/>
</dbReference>
<reference evidence="7" key="1">
    <citation type="submission" date="2016-10" db="EMBL/GenBank/DDBJ databases">
        <authorList>
            <person name="Varghese N."/>
            <person name="Submissions S."/>
        </authorList>
    </citation>
    <scope>NUCLEOTIDE SEQUENCE [LARGE SCALE GENOMIC DNA]</scope>
    <source>
        <strain evidence="7">DSM 7165</strain>
    </source>
</reference>
<keyword evidence="5" id="KW-0472">Membrane</keyword>
<dbReference type="PANTHER" id="PTHR23407:SF1">
    <property type="entry name" value="5-FORMYLTETRAHYDROFOLATE CYCLO-LIGASE"/>
    <property type="match status" value="1"/>
</dbReference>
<dbReference type="Gene3D" id="3.40.50.10420">
    <property type="entry name" value="NagB/RpiA/CoA transferase-like"/>
    <property type="match status" value="1"/>
</dbReference>
<dbReference type="GO" id="GO:0035999">
    <property type="term" value="P:tetrahydrofolate interconversion"/>
    <property type="evidence" value="ECO:0007669"/>
    <property type="project" value="TreeGrafter"/>
</dbReference>
<evidence type="ECO:0000313" key="7">
    <source>
        <dbReference type="Proteomes" id="UP000242999"/>
    </source>
</evidence>